<feature type="compositionally biased region" description="Low complexity" evidence="1">
    <location>
        <begin position="94"/>
        <end position="111"/>
    </location>
</feature>
<dbReference type="EMBL" id="CAJVPV010003120">
    <property type="protein sequence ID" value="CAG8543805.1"/>
    <property type="molecule type" value="Genomic_DNA"/>
</dbReference>
<gene>
    <name evidence="2" type="ORF">AMORRO_LOCUS5253</name>
</gene>
<reference evidence="2" key="1">
    <citation type="submission" date="2021-06" db="EMBL/GenBank/DDBJ databases">
        <authorList>
            <person name="Kallberg Y."/>
            <person name="Tangrot J."/>
            <person name="Rosling A."/>
        </authorList>
    </citation>
    <scope>NUCLEOTIDE SEQUENCE</scope>
    <source>
        <strain evidence="2">CL551</strain>
    </source>
</reference>
<feature type="non-terminal residue" evidence="2">
    <location>
        <position position="1"/>
    </location>
</feature>
<organism evidence="2 3">
    <name type="scientific">Acaulospora morrowiae</name>
    <dbReference type="NCBI Taxonomy" id="94023"/>
    <lineage>
        <taxon>Eukaryota</taxon>
        <taxon>Fungi</taxon>
        <taxon>Fungi incertae sedis</taxon>
        <taxon>Mucoromycota</taxon>
        <taxon>Glomeromycotina</taxon>
        <taxon>Glomeromycetes</taxon>
        <taxon>Diversisporales</taxon>
        <taxon>Acaulosporaceae</taxon>
        <taxon>Acaulospora</taxon>
    </lineage>
</organism>
<evidence type="ECO:0000256" key="1">
    <source>
        <dbReference type="SAM" id="MobiDB-lite"/>
    </source>
</evidence>
<sequence>FDWFIGQKYDDEELQTYRAEIVTDADDGWVRITLHIKNLTERKEKFIIVHVYKFDRSEASLLQNNQLSSSDSRLQQNKSKKNKIKYSIIKLESDTNSDTSDLSTSLSSLGSEDTHVYKSM</sequence>
<dbReference type="AlphaFoldDB" id="A0A9N9AX03"/>
<dbReference type="OrthoDB" id="2439971at2759"/>
<evidence type="ECO:0000313" key="2">
    <source>
        <dbReference type="EMBL" id="CAG8543805.1"/>
    </source>
</evidence>
<evidence type="ECO:0000313" key="3">
    <source>
        <dbReference type="Proteomes" id="UP000789342"/>
    </source>
</evidence>
<dbReference type="Proteomes" id="UP000789342">
    <property type="component" value="Unassembled WGS sequence"/>
</dbReference>
<name>A0A9N9AX03_9GLOM</name>
<proteinExistence type="predicted"/>
<keyword evidence="3" id="KW-1185">Reference proteome</keyword>
<accession>A0A9N9AX03</accession>
<protein>
    <submittedName>
        <fullName evidence="2">5164_t:CDS:1</fullName>
    </submittedName>
</protein>
<comment type="caution">
    <text evidence="2">The sequence shown here is derived from an EMBL/GenBank/DDBJ whole genome shotgun (WGS) entry which is preliminary data.</text>
</comment>
<feature type="region of interest" description="Disordered" evidence="1">
    <location>
        <begin position="94"/>
        <end position="120"/>
    </location>
</feature>